<name>A0A6C0JY67_9ZZZZ</name>
<proteinExistence type="predicted"/>
<organism evidence="1">
    <name type="scientific">viral metagenome</name>
    <dbReference type="NCBI Taxonomy" id="1070528"/>
    <lineage>
        <taxon>unclassified sequences</taxon>
        <taxon>metagenomes</taxon>
        <taxon>organismal metagenomes</taxon>
    </lineage>
</organism>
<protein>
    <submittedName>
        <fullName evidence="1">Uncharacterized protein</fullName>
    </submittedName>
</protein>
<reference evidence="1" key="1">
    <citation type="journal article" date="2020" name="Nature">
        <title>Giant virus diversity and host interactions through global metagenomics.</title>
        <authorList>
            <person name="Schulz F."/>
            <person name="Roux S."/>
            <person name="Paez-Espino D."/>
            <person name="Jungbluth S."/>
            <person name="Walsh D.A."/>
            <person name="Denef V.J."/>
            <person name="McMahon K.D."/>
            <person name="Konstantinidis K.T."/>
            <person name="Eloe-Fadrosh E.A."/>
            <person name="Kyrpides N.C."/>
            <person name="Woyke T."/>
        </authorList>
    </citation>
    <scope>NUCLEOTIDE SEQUENCE</scope>
    <source>
        <strain evidence="1">GVMAG-S-1064190-84</strain>
    </source>
</reference>
<sequence>MISTNAEIVKRGTFYDVIYDDRIVGFKLKKELAFNLALNKKDLTYLNNMRKNS</sequence>
<dbReference type="AlphaFoldDB" id="A0A6C0JY67"/>
<dbReference type="EMBL" id="MN740699">
    <property type="protein sequence ID" value="QHU08818.1"/>
    <property type="molecule type" value="Genomic_DNA"/>
</dbReference>
<evidence type="ECO:0000313" key="1">
    <source>
        <dbReference type="EMBL" id="QHU08818.1"/>
    </source>
</evidence>
<accession>A0A6C0JY67</accession>